<evidence type="ECO:0000313" key="2">
    <source>
        <dbReference type="EMBL" id="TDD15088.1"/>
    </source>
</evidence>
<sequence length="266" mass="29216">MRTSLPGYVAIGRMQARTVMRYRVDYGAGLVRLLFQILLLRVVWEGLYAGRTMVDGISFSLTITYLTLGNLQNWLFSPWIFSLIPERVRDGLVGIDLTRPVGFLGQVVASQLGRTAAMAPFAVVALPFASFVGGAQPSTSPAAIIAYVVSLALGYCVITILSVLVGLITFWTLELEGLFLIYRMAVQFLSGALVPLWFMPDALRIVVEVLPLQAVMHTPTAIYLGRIHSGDVAIAMAVQALWVVVLWFAARLVWSRAIRRMIVQGG</sequence>
<feature type="transmembrane region" description="Helical" evidence="1">
    <location>
        <begin position="144"/>
        <end position="173"/>
    </location>
</feature>
<dbReference type="OrthoDB" id="62003at2"/>
<protein>
    <recommendedName>
        <fullName evidence="4">ABC transporter permease</fullName>
    </recommendedName>
</protein>
<feature type="transmembrane region" description="Helical" evidence="1">
    <location>
        <begin position="179"/>
        <end position="198"/>
    </location>
</feature>
<accession>A0A4R4W8M1</accession>
<keyword evidence="1" id="KW-0472">Membrane</keyword>
<evidence type="ECO:0008006" key="4">
    <source>
        <dbReference type="Google" id="ProtNLM"/>
    </source>
</evidence>
<dbReference type="AlphaFoldDB" id="A0A4R4W8M1"/>
<keyword evidence="1" id="KW-1133">Transmembrane helix</keyword>
<feature type="transmembrane region" description="Helical" evidence="1">
    <location>
        <begin position="232"/>
        <end position="254"/>
    </location>
</feature>
<dbReference type="InterPro" id="IPR010390">
    <property type="entry name" value="ABC-2_transporter-like"/>
</dbReference>
<dbReference type="Pfam" id="PF06182">
    <property type="entry name" value="ABC2_membrane_6"/>
    <property type="match status" value="1"/>
</dbReference>
<keyword evidence="3" id="KW-1185">Reference proteome</keyword>
<comment type="caution">
    <text evidence="2">The sequence shown here is derived from an EMBL/GenBank/DDBJ whole genome shotgun (WGS) entry which is preliminary data.</text>
</comment>
<dbReference type="PANTHER" id="PTHR36832:SF1">
    <property type="entry name" value="SLR1174 PROTEIN"/>
    <property type="match status" value="1"/>
</dbReference>
<proteinExistence type="predicted"/>
<evidence type="ECO:0000256" key="1">
    <source>
        <dbReference type="SAM" id="Phobius"/>
    </source>
</evidence>
<feature type="transmembrane region" description="Helical" evidence="1">
    <location>
        <begin position="112"/>
        <end position="132"/>
    </location>
</feature>
<dbReference type="Proteomes" id="UP000294543">
    <property type="component" value="Unassembled WGS sequence"/>
</dbReference>
<dbReference type="EMBL" id="SMKP01000132">
    <property type="protein sequence ID" value="TDD15088.1"/>
    <property type="molecule type" value="Genomic_DNA"/>
</dbReference>
<dbReference type="PANTHER" id="PTHR36832">
    <property type="entry name" value="SLR1174 PROTEIN-RELATED"/>
    <property type="match status" value="1"/>
</dbReference>
<evidence type="ECO:0000313" key="3">
    <source>
        <dbReference type="Proteomes" id="UP000294543"/>
    </source>
</evidence>
<feature type="transmembrane region" description="Helical" evidence="1">
    <location>
        <begin position="205"/>
        <end position="226"/>
    </location>
</feature>
<organism evidence="2 3">
    <name type="scientific">Nonomuraea diastatica</name>
    <dbReference type="NCBI Taxonomy" id="1848329"/>
    <lineage>
        <taxon>Bacteria</taxon>
        <taxon>Bacillati</taxon>
        <taxon>Actinomycetota</taxon>
        <taxon>Actinomycetes</taxon>
        <taxon>Streptosporangiales</taxon>
        <taxon>Streptosporangiaceae</taxon>
        <taxon>Nonomuraea</taxon>
    </lineage>
</organism>
<name>A0A4R4W8M1_9ACTN</name>
<keyword evidence="1" id="KW-0812">Transmembrane</keyword>
<gene>
    <name evidence="2" type="ORF">E1294_35450</name>
</gene>
<reference evidence="2 3" key="1">
    <citation type="submission" date="2019-03" db="EMBL/GenBank/DDBJ databases">
        <title>Draft genome sequences of novel Actinobacteria.</title>
        <authorList>
            <person name="Sahin N."/>
            <person name="Ay H."/>
            <person name="Saygin H."/>
        </authorList>
    </citation>
    <scope>NUCLEOTIDE SEQUENCE [LARGE SCALE GENOMIC DNA]</scope>
    <source>
        <strain evidence="2 3">KC712</strain>
    </source>
</reference>
<feature type="transmembrane region" description="Helical" evidence="1">
    <location>
        <begin position="26"/>
        <end position="44"/>
    </location>
</feature>